<reference evidence="1 2" key="1">
    <citation type="submission" date="2018-09" db="EMBL/GenBank/DDBJ databases">
        <title>Phylogeny of the Shewanellaceae, and recommendation for two new genera, Pseudoshewanella and Parashewanella.</title>
        <authorList>
            <person name="Wang G."/>
        </authorList>
    </citation>
    <scope>NUCLEOTIDE SEQUENCE [LARGE SCALE GENOMIC DNA]</scope>
    <source>
        <strain evidence="1 2">C51</strain>
    </source>
</reference>
<dbReference type="AlphaFoldDB" id="A0A3L8PZ13"/>
<evidence type="ECO:0000313" key="2">
    <source>
        <dbReference type="Proteomes" id="UP000281474"/>
    </source>
</evidence>
<organism evidence="1 2">
    <name type="scientific">Parashewanella curva</name>
    <dbReference type="NCBI Taxonomy" id="2338552"/>
    <lineage>
        <taxon>Bacteria</taxon>
        <taxon>Pseudomonadati</taxon>
        <taxon>Pseudomonadota</taxon>
        <taxon>Gammaproteobacteria</taxon>
        <taxon>Alteromonadales</taxon>
        <taxon>Shewanellaceae</taxon>
        <taxon>Parashewanella</taxon>
    </lineage>
</organism>
<dbReference type="EMBL" id="QZEI01000013">
    <property type="protein sequence ID" value="RLV60637.1"/>
    <property type="molecule type" value="Genomic_DNA"/>
</dbReference>
<keyword evidence="2" id="KW-1185">Reference proteome</keyword>
<accession>A0A3L8PZ13</accession>
<sequence length="220" mass="24943">MKDGYLIEVNASTHTCDRTQLDLYQALTSAWIKYFGDTIFLRVYKSASRENKMKPLLLIAALSNPVMAAQTIKHFGDWEVSSEGYILTATSTPVKASNRALVFRCNIEHKNCVFTYTEAKPCNSQKFRFLHLSALADNVAANLKSQCIGGQWVKAPFVWDDMDPILYHSQKDFSIRFSDEVDTATIYSKKGAEDALKYILGIDNNFNHRNQKMALKDPEP</sequence>
<evidence type="ECO:0000313" key="1">
    <source>
        <dbReference type="EMBL" id="RLV60637.1"/>
    </source>
</evidence>
<name>A0A3L8PZ13_9GAMM</name>
<protein>
    <submittedName>
        <fullName evidence="1">Uncharacterized protein</fullName>
    </submittedName>
</protein>
<gene>
    <name evidence="1" type="ORF">D5018_05925</name>
</gene>
<proteinExistence type="predicted"/>
<dbReference type="Proteomes" id="UP000281474">
    <property type="component" value="Unassembled WGS sequence"/>
</dbReference>
<comment type="caution">
    <text evidence="1">The sequence shown here is derived from an EMBL/GenBank/DDBJ whole genome shotgun (WGS) entry which is preliminary data.</text>
</comment>